<protein>
    <recommendedName>
        <fullName evidence="3">Membrane iron-sulfur containing protein FtrD-like domain-containing protein</fullName>
    </recommendedName>
</protein>
<dbReference type="Proteomes" id="UP000229916">
    <property type="component" value="Unassembled WGS sequence"/>
</dbReference>
<feature type="region of interest" description="Disordered" evidence="1">
    <location>
        <begin position="44"/>
        <end position="65"/>
    </location>
</feature>
<evidence type="ECO:0000313" key="5">
    <source>
        <dbReference type="Proteomes" id="UP000229916"/>
    </source>
</evidence>
<proteinExistence type="predicted"/>
<evidence type="ECO:0000313" key="4">
    <source>
        <dbReference type="EMBL" id="PIU69286.1"/>
    </source>
</evidence>
<keyword evidence="2" id="KW-0812">Transmembrane</keyword>
<organism evidence="4 5">
    <name type="scientific">candidate division WWE3 bacterium CG06_land_8_20_14_3_00_42_16</name>
    <dbReference type="NCBI Taxonomy" id="1975083"/>
    <lineage>
        <taxon>Bacteria</taxon>
        <taxon>Katanobacteria</taxon>
    </lineage>
</organism>
<name>A0A2M7APJ2_UNCKA</name>
<feature type="transmembrane region" description="Helical" evidence="2">
    <location>
        <begin position="7"/>
        <end position="25"/>
    </location>
</feature>
<dbReference type="InterPro" id="IPR018758">
    <property type="entry name" value="FtrD-like"/>
</dbReference>
<feature type="compositionally biased region" description="Polar residues" evidence="1">
    <location>
        <begin position="44"/>
        <end position="61"/>
    </location>
</feature>
<dbReference type="Pfam" id="PF10080">
    <property type="entry name" value="FtrD-like"/>
    <property type="match status" value="1"/>
</dbReference>
<keyword evidence="2" id="KW-0472">Membrane</keyword>
<gene>
    <name evidence="4" type="ORF">COS81_00535</name>
</gene>
<dbReference type="EMBL" id="PEWD01000009">
    <property type="protein sequence ID" value="PIU69286.1"/>
    <property type="molecule type" value="Genomic_DNA"/>
</dbReference>
<dbReference type="AlphaFoldDB" id="A0A2M7APJ2"/>
<feature type="domain" description="Membrane iron-sulfur containing protein FtrD-like" evidence="3">
    <location>
        <begin position="87"/>
        <end position="191"/>
    </location>
</feature>
<evidence type="ECO:0000259" key="3">
    <source>
        <dbReference type="Pfam" id="PF10080"/>
    </source>
</evidence>
<reference evidence="5" key="1">
    <citation type="submission" date="2017-09" db="EMBL/GenBank/DDBJ databases">
        <title>Depth-based differentiation of microbial function through sediment-hosted aquifers and enrichment of novel symbionts in the deep terrestrial subsurface.</title>
        <authorList>
            <person name="Probst A.J."/>
            <person name="Ladd B."/>
            <person name="Jarett J.K."/>
            <person name="Geller-Mcgrath D.E."/>
            <person name="Sieber C.M.K."/>
            <person name="Emerson J.B."/>
            <person name="Anantharaman K."/>
            <person name="Thomas B.C."/>
            <person name="Malmstrom R."/>
            <person name="Stieglmeier M."/>
            <person name="Klingl A."/>
            <person name="Woyke T."/>
            <person name="Ryan C.M."/>
            <person name="Banfield J.F."/>
        </authorList>
    </citation>
    <scope>NUCLEOTIDE SEQUENCE [LARGE SCALE GENOMIC DNA]</scope>
</reference>
<evidence type="ECO:0000256" key="1">
    <source>
        <dbReference type="SAM" id="MobiDB-lite"/>
    </source>
</evidence>
<accession>A0A2M7APJ2</accession>
<evidence type="ECO:0000256" key="2">
    <source>
        <dbReference type="SAM" id="Phobius"/>
    </source>
</evidence>
<keyword evidence="2" id="KW-1133">Transmembrane helix</keyword>
<comment type="caution">
    <text evidence="4">The sequence shown here is derived from an EMBL/GenBank/DDBJ whole genome shotgun (WGS) entry which is preliminary data.</text>
</comment>
<sequence>MRQKKSFPFLYVIAFLLLIGLFFILTRNDNDLSKQKVLSSNTANPAVQEQKIKPQQNQTAKSDGFLGDKGTGVTDSDGKIYIDEIAVADSNMHSFNYFDPTHTKTIYFFIVKASDGSYRAAANACEVCFGAKKGFKQIGNLIRCENCRVTYSKDQVSVEKGGCNPGPIDRNVTISDGKLVLDTVKVEAVSYLF</sequence>